<dbReference type="SMART" id="SM00829">
    <property type="entry name" value="PKS_ER"/>
    <property type="match status" value="1"/>
</dbReference>
<dbReference type="SUPFAM" id="SSF50129">
    <property type="entry name" value="GroES-like"/>
    <property type="match status" value="1"/>
</dbReference>
<reference evidence="2 3" key="1">
    <citation type="submission" date="2020-08" db="EMBL/GenBank/DDBJ databases">
        <title>Genomic Encyclopedia of Type Strains, Phase IV (KMG-V): Genome sequencing to study the core and pangenomes of soil and plant-associated prokaryotes.</title>
        <authorList>
            <person name="Whitman W."/>
        </authorList>
    </citation>
    <scope>NUCLEOTIDE SEQUENCE [LARGE SCALE GENOMIC DNA]</scope>
    <source>
        <strain evidence="2 3">S3M1</strain>
    </source>
</reference>
<dbReference type="SUPFAM" id="SSF51735">
    <property type="entry name" value="NAD(P)-binding Rossmann-fold domains"/>
    <property type="match status" value="1"/>
</dbReference>
<gene>
    <name evidence="2" type="ORF">HDE68_000346</name>
</gene>
<dbReference type="Gene3D" id="3.40.50.720">
    <property type="entry name" value="NAD(P)-binding Rossmann-like Domain"/>
    <property type="match status" value="1"/>
</dbReference>
<dbReference type="InterPro" id="IPR020843">
    <property type="entry name" value="ER"/>
</dbReference>
<dbReference type="InterPro" id="IPR050700">
    <property type="entry name" value="YIM1/Zinc_Alcohol_DH_Fams"/>
</dbReference>
<dbReference type="CDD" id="cd08272">
    <property type="entry name" value="MDR6"/>
    <property type="match status" value="1"/>
</dbReference>
<proteinExistence type="predicted"/>
<dbReference type="Pfam" id="PF13602">
    <property type="entry name" value="ADH_zinc_N_2"/>
    <property type="match status" value="1"/>
</dbReference>
<dbReference type="EMBL" id="JACHCE010000001">
    <property type="protein sequence ID" value="MBB5634461.1"/>
    <property type="molecule type" value="Genomic_DNA"/>
</dbReference>
<accession>A0A7W9DX22</accession>
<organism evidence="2 3">
    <name type="scientific">Pedobacter cryoconitis</name>
    <dbReference type="NCBI Taxonomy" id="188932"/>
    <lineage>
        <taxon>Bacteria</taxon>
        <taxon>Pseudomonadati</taxon>
        <taxon>Bacteroidota</taxon>
        <taxon>Sphingobacteriia</taxon>
        <taxon>Sphingobacteriales</taxon>
        <taxon>Sphingobacteriaceae</taxon>
        <taxon>Pedobacter</taxon>
    </lineage>
</organism>
<dbReference type="InterPro" id="IPR013154">
    <property type="entry name" value="ADH-like_N"/>
</dbReference>
<comment type="caution">
    <text evidence="2">The sequence shown here is derived from an EMBL/GenBank/DDBJ whole genome shotgun (WGS) entry which is preliminary data.</text>
</comment>
<protein>
    <submittedName>
        <fullName evidence="2">NADPH:quinone reductase-like Zn-dependent oxidoreductase</fullName>
    </submittedName>
</protein>
<evidence type="ECO:0000313" key="3">
    <source>
        <dbReference type="Proteomes" id="UP000537204"/>
    </source>
</evidence>
<dbReference type="Proteomes" id="UP000537204">
    <property type="component" value="Unassembled WGS sequence"/>
</dbReference>
<dbReference type="PANTHER" id="PTHR11695">
    <property type="entry name" value="ALCOHOL DEHYDROGENASE RELATED"/>
    <property type="match status" value="1"/>
</dbReference>
<dbReference type="InterPro" id="IPR036291">
    <property type="entry name" value="NAD(P)-bd_dom_sf"/>
</dbReference>
<evidence type="ECO:0000313" key="2">
    <source>
        <dbReference type="EMBL" id="MBB5634461.1"/>
    </source>
</evidence>
<name>A0A7W9DX22_9SPHI</name>
<dbReference type="PANTHER" id="PTHR11695:SF294">
    <property type="entry name" value="RETICULON-4-INTERACTING PROTEIN 1, MITOCHONDRIAL"/>
    <property type="match status" value="1"/>
</dbReference>
<dbReference type="Pfam" id="PF08240">
    <property type="entry name" value="ADH_N"/>
    <property type="match status" value="1"/>
</dbReference>
<dbReference type="GO" id="GO:0016491">
    <property type="term" value="F:oxidoreductase activity"/>
    <property type="evidence" value="ECO:0007669"/>
    <property type="project" value="InterPro"/>
</dbReference>
<feature type="domain" description="Enoyl reductase (ER)" evidence="1">
    <location>
        <begin position="18"/>
        <end position="332"/>
    </location>
</feature>
<dbReference type="AlphaFoldDB" id="A0A7W9DX22"/>
<evidence type="ECO:0000259" key="1">
    <source>
        <dbReference type="SMART" id="SM00829"/>
    </source>
</evidence>
<dbReference type="InterPro" id="IPR011032">
    <property type="entry name" value="GroES-like_sf"/>
</dbReference>
<dbReference type="Gene3D" id="3.90.180.10">
    <property type="entry name" value="Medium-chain alcohol dehydrogenases, catalytic domain"/>
    <property type="match status" value="1"/>
</dbReference>
<dbReference type="RefSeq" id="WP_221300647.1">
    <property type="nucleotide sequence ID" value="NZ_JACHCE010000001.1"/>
</dbReference>
<sequence>MSTLSSPVMKALILENYGSPYILKEISRPVPGKGEVLVQIIASGVNPLDLKIKSGQAAHAQTRLPAILGVDMAGIIVETGKEVTDFKIGDEVYGLTGGVAGIQGSLAQYTAVDSRLIAIKPANLSMREAAAIPLSFITAWEGLMDRARVKKDKTVLIQGGTGGVGHMAIQLAMAKGATVFATGSAGKKSIIEAYGAIAIDFNRMSVAEYVKEYTSEEGFDVIFDTIGGDTLDASFKALKIYEGHLVSILGWGTHSLAPLSFRGATYSGVFTLLPLITGKNRSHHGEILKEAARLAEAGKLKPLLDTISYNMETITDAYHAMEQKTNQGKVVISI</sequence>